<dbReference type="InterPro" id="IPR036594">
    <property type="entry name" value="Meth_synthase_dom"/>
</dbReference>
<dbReference type="AlphaFoldDB" id="A0A0F9P5L2"/>
<dbReference type="InterPro" id="IPR036724">
    <property type="entry name" value="Cobalamin-bd_sf"/>
</dbReference>
<dbReference type="SMART" id="SM01018">
    <property type="entry name" value="B12-binding_2"/>
    <property type="match status" value="1"/>
</dbReference>
<evidence type="ECO:0000256" key="2">
    <source>
        <dbReference type="ARBA" id="ARBA00022723"/>
    </source>
</evidence>
<comment type="caution">
    <text evidence="6">The sequence shown here is derived from an EMBL/GenBank/DDBJ whole genome shotgun (WGS) entry which is preliminary data.</text>
</comment>
<dbReference type="FunFam" id="3.40.50.280:FF:000003">
    <property type="entry name" value="Dimethylamine methyltransferase corrinoid protein"/>
    <property type="match status" value="1"/>
</dbReference>
<proteinExistence type="inferred from homology"/>
<dbReference type="GO" id="GO:0046653">
    <property type="term" value="P:tetrahydrofolate metabolic process"/>
    <property type="evidence" value="ECO:0007669"/>
    <property type="project" value="TreeGrafter"/>
</dbReference>
<accession>A0A0F9P5L2</accession>
<dbReference type="PANTHER" id="PTHR45833">
    <property type="entry name" value="METHIONINE SYNTHASE"/>
    <property type="match status" value="1"/>
</dbReference>
<evidence type="ECO:0000259" key="5">
    <source>
        <dbReference type="PROSITE" id="PS51337"/>
    </source>
</evidence>
<dbReference type="Pfam" id="PF02607">
    <property type="entry name" value="B12-binding_2"/>
    <property type="match status" value="1"/>
</dbReference>
<evidence type="ECO:0008006" key="7">
    <source>
        <dbReference type="Google" id="ProtNLM"/>
    </source>
</evidence>
<dbReference type="Pfam" id="PF02310">
    <property type="entry name" value="B12-binding"/>
    <property type="match status" value="1"/>
</dbReference>
<dbReference type="PANTHER" id="PTHR45833:SF1">
    <property type="entry name" value="METHIONINE SYNTHASE"/>
    <property type="match status" value="1"/>
</dbReference>
<dbReference type="PROSITE" id="PS51337">
    <property type="entry name" value="B12_BINDING_NTER"/>
    <property type="match status" value="1"/>
</dbReference>
<feature type="domain" description="B12-binding N-terminal" evidence="5">
    <location>
        <begin position="1"/>
        <end position="88"/>
    </location>
</feature>
<keyword evidence="2" id="KW-0479">Metal-binding</keyword>
<evidence type="ECO:0000313" key="6">
    <source>
        <dbReference type="EMBL" id="KKN25334.1"/>
    </source>
</evidence>
<dbReference type="CDD" id="cd02070">
    <property type="entry name" value="corrinoid_protein_B12-BD"/>
    <property type="match status" value="1"/>
</dbReference>
<dbReference type="GO" id="GO:0031419">
    <property type="term" value="F:cobalamin binding"/>
    <property type="evidence" value="ECO:0007669"/>
    <property type="project" value="InterPro"/>
</dbReference>
<evidence type="ECO:0000259" key="4">
    <source>
        <dbReference type="PROSITE" id="PS51332"/>
    </source>
</evidence>
<dbReference type="GO" id="GO:0008705">
    <property type="term" value="F:methionine synthase activity"/>
    <property type="evidence" value="ECO:0007669"/>
    <property type="project" value="TreeGrafter"/>
</dbReference>
<dbReference type="GO" id="GO:0005829">
    <property type="term" value="C:cytosol"/>
    <property type="evidence" value="ECO:0007669"/>
    <property type="project" value="TreeGrafter"/>
</dbReference>
<dbReference type="GO" id="GO:0046872">
    <property type="term" value="F:metal ion binding"/>
    <property type="evidence" value="ECO:0007669"/>
    <property type="project" value="UniProtKB-KW"/>
</dbReference>
<comment type="similarity">
    <text evidence="1">Belongs to the methylamine corrinoid protein family.</text>
</comment>
<gene>
    <name evidence="6" type="ORF">LCGC14_0885780</name>
</gene>
<dbReference type="GO" id="GO:0050667">
    <property type="term" value="P:homocysteine metabolic process"/>
    <property type="evidence" value="ECO:0007669"/>
    <property type="project" value="TreeGrafter"/>
</dbReference>
<dbReference type="SUPFAM" id="SSF52242">
    <property type="entry name" value="Cobalamin (vitamin B12)-binding domain"/>
    <property type="match status" value="1"/>
</dbReference>
<dbReference type="InterPro" id="IPR050554">
    <property type="entry name" value="Met_Synthase/Corrinoid"/>
</dbReference>
<feature type="domain" description="B12-binding" evidence="4">
    <location>
        <begin position="88"/>
        <end position="210"/>
    </location>
</feature>
<keyword evidence="3" id="KW-0170">Cobalt</keyword>
<protein>
    <recommendedName>
        <fullName evidence="7">B12-binding domain-containing protein</fullName>
    </recommendedName>
</protein>
<dbReference type="Gene3D" id="1.10.1240.10">
    <property type="entry name" value="Methionine synthase domain"/>
    <property type="match status" value="1"/>
</dbReference>
<name>A0A0F9P5L2_9ZZZZ</name>
<dbReference type="SUPFAM" id="SSF47644">
    <property type="entry name" value="Methionine synthase domain"/>
    <property type="match status" value="1"/>
</dbReference>
<evidence type="ECO:0000256" key="3">
    <source>
        <dbReference type="ARBA" id="ARBA00023285"/>
    </source>
</evidence>
<reference evidence="6" key="1">
    <citation type="journal article" date="2015" name="Nature">
        <title>Complex archaea that bridge the gap between prokaryotes and eukaryotes.</title>
        <authorList>
            <person name="Spang A."/>
            <person name="Saw J.H."/>
            <person name="Jorgensen S.L."/>
            <person name="Zaremba-Niedzwiedzka K."/>
            <person name="Martijn J."/>
            <person name="Lind A.E."/>
            <person name="van Eijk R."/>
            <person name="Schleper C."/>
            <person name="Guy L."/>
            <person name="Ettema T.J."/>
        </authorList>
    </citation>
    <scope>NUCLEOTIDE SEQUENCE</scope>
</reference>
<organism evidence="6">
    <name type="scientific">marine sediment metagenome</name>
    <dbReference type="NCBI Taxonomy" id="412755"/>
    <lineage>
        <taxon>unclassified sequences</taxon>
        <taxon>metagenomes</taxon>
        <taxon>ecological metagenomes</taxon>
    </lineage>
</organism>
<sequence>MTILEDIGLSVERGDETSVGELTQKALSEGISPGEILNKGLVAGMDVVGERFKKNEIFIPEVLVSARAMKEGMKIVKPLLGDEIAGSRGKVVIGTIKGDLHDIGKNIVGMLLEGAGFEVTDLGTDVTKEQFMEVVEKEGVDIIGMSALLTTTMTYMKEVIQSVEDANLKGKVKVIIGGAPITQSYAEEIKADGYAPDAASAVDLVKSLLG</sequence>
<dbReference type="PROSITE" id="PS51332">
    <property type="entry name" value="B12_BINDING"/>
    <property type="match status" value="1"/>
</dbReference>
<dbReference type="InterPro" id="IPR003759">
    <property type="entry name" value="Cbl-bd_cap"/>
</dbReference>
<dbReference type="EMBL" id="LAZR01002809">
    <property type="protein sequence ID" value="KKN25334.1"/>
    <property type="molecule type" value="Genomic_DNA"/>
</dbReference>
<dbReference type="Gene3D" id="3.40.50.280">
    <property type="entry name" value="Cobalamin-binding domain"/>
    <property type="match status" value="1"/>
</dbReference>
<dbReference type="InterPro" id="IPR006158">
    <property type="entry name" value="Cobalamin-bd"/>
</dbReference>
<evidence type="ECO:0000256" key="1">
    <source>
        <dbReference type="ARBA" id="ARBA00010854"/>
    </source>
</evidence>